<dbReference type="InterPro" id="IPR000863">
    <property type="entry name" value="Sulfotransferase_dom"/>
</dbReference>
<dbReference type="PANTHER" id="PTHR11783">
    <property type="entry name" value="SULFOTRANSFERASE SULT"/>
    <property type="match status" value="1"/>
</dbReference>
<accession>A0A914ZGS0</accession>
<name>A0A914ZGS0_9BILA</name>
<dbReference type="SUPFAM" id="SSF52540">
    <property type="entry name" value="P-loop containing nucleoside triphosphate hydrolases"/>
    <property type="match status" value="1"/>
</dbReference>
<feature type="region of interest" description="Disordered" evidence="3">
    <location>
        <begin position="363"/>
        <end position="382"/>
    </location>
</feature>
<evidence type="ECO:0000313" key="5">
    <source>
        <dbReference type="Proteomes" id="UP000887577"/>
    </source>
</evidence>
<proteinExistence type="inferred from homology"/>
<dbReference type="Pfam" id="PF00685">
    <property type="entry name" value="Sulfotransfer_1"/>
    <property type="match status" value="1"/>
</dbReference>
<dbReference type="InterPro" id="IPR027417">
    <property type="entry name" value="P-loop_NTPase"/>
</dbReference>
<reference evidence="6" key="1">
    <citation type="submission" date="2022-11" db="UniProtKB">
        <authorList>
            <consortium name="WormBaseParasite"/>
        </authorList>
    </citation>
    <scope>IDENTIFICATION</scope>
</reference>
<keyword evidence="2" id="KW-0808">Transferase</keyword>
<evidence type="ECO:0000256" key="1">
    <source>
        <dbReference type="ARBA" id="ARBA00005771"/>
    </source>
</evidence>
<dbReference type="GO" id="GO:0008146">
    <property type="term" value="F:sulfotransferase activity"/>
    <property type="evidence" value="ECO:0007669"/>
    <property type="project" value="InterPro"/>
</dbReference>
<organism evidence="5 6">
    <name type="scientific">Panagrolaimus superbus</name>
    <dbReference type="NCBI Taxonomy" id="310955"/>
    <lineage>
        <taxon>Eukaryota</taxon>
        <taxon>Metazoa</taxon>
        <taxon>Ecdysozoa</taxon>
        <taxon>Nematoda</taxon>
        <taxon>Chromadorea</taxon>
        <taxon>Rhabditida</taxon>
        <taxon>Tylenchina</taxon>
        <taxon>Panagrolaimomorpha</taxon>
        <taxon>Panagrolaimoidea</taxon>
        <taxon>Panagrolaimidae</taxon>
        <taxon>Panagrolaimus</taxon>
    </lineage>
</organism>
<feature type="domain" description="Sulfotransferase" evidence="4">
    <location>
        <begin position="97"/>
        <end position="336"/>
    </location>
</feature>
<dbReference type="Gene3D" id="3.40.50.300">
    <property type="entry name" value="P-loop containing nucleotide triphosphate hydrolases"/>
    <property type="match status" value="1"/>
</dbReference>
<comment type="similarity">
    <text evidence="1">Belongs to the sulfotransferase 1 family.</text>
</comment>
<evidence type="ECO:0000256" key="3">
    <source>
        <dbReference type="SAM" id="MobiDB-lite"/>
    </source>
</evidence>
<dbReference type="Proteomes" id="UP000887577">
    <property type="component" value="Unplaced"/>
</dbReference>
<keyword evidence="5" id="KW-1185">Reference proteome</keyword>
<feature type="compositionally biased region" description="Acidic residues" evidence="3">
    <location>
        <begin position="363"/>
        <end position="374"/>
    </location>
</feature>
<dbReference type="AlphaFoldDB" id="A0A914ZGS0"/>
<evidence type="ECO:0000259" key="4">
    <source>
        <dbReference type="Pfam" id="PF00685"/>
    </source>
</evidence>
<feature type="region of interest" description="Disordered" evidence="3">
    <location>
        <begin position="436"/>
        <end position="458"/>
    </location>
</feature>
<protein>
    <submittedName>
        <fullName evidence="6">Sulfotransferase domain-containing protein</fullName>
    </submittedName>
</protein>
<evidence type="ECO:0000313" key="6">
    <source>
        <dbReference type="WBParaSite" id="PSU_v2.g9482.t1"/>
    </source>
</evidence>
<dbReference type="WBParaSite" id="PSU_v2.g9482.t1">
    <property type="protein sequence ID" value="PSU_v2.g9482.t1"/>
    <property type="gene ID" value="PSU_v2.g9482"/>
</dbReference>
<sequence length="505" mass="58310">MVLGRTPSRILMNLDDSNLPSLLHPTPPCTPCEPSASSVATPFYIRQFTFLNGKIPDATVFQPEGHPKQAIIDGEVWPPIFKTEYVRSAKMLEPRNDDVFVCTYPKCGTTWIQHICSQLLLDNYGPEKGKELSMTSPMIERMGAKYSDELQYPRLLKTHFAYFNCPKSQTAKYIFAVRNPKDCLVSYYFHNKNFKIYDWPEGDFDTFFELFINGQLAFGDYFDHLISWQEHMHDENVLFLKYEDMMEDLEDAVKKIGLFIGGNAEEKVTNPEELNKIVEESKIDSMKKNQERWFPGSILRKQTFIRKGGSRDWKNYFSKEQSDRMDAVFRTRLAGTEAEKWWKYEMSWNELLPEIMLTEADESDEGMYSDDTDDLPPSVSRRPSNANILAVYKPVRRDSFQSFATYGSAWTRSRSSSIGSQASGSPPQLCIVQQTLPETSSSSSDQQQPKQQQQFKQPKNLLSAACAEYNKKERKKIRDDMVKSLKVDLIYPIFIVEIFLGKNFL</sequence>
<evidence type="ECO:0000256" key="2">
    <source>
        <dbReference type="ARBA" id="ARBA00022679"/>
    </source>
</evidence>